<feature type="transmembrane region" description="Helical" evidence="1">
    <location>
        <begin position="155"/>
        <end position="175"/>
    </location>
</feature>
<evidence type="ECO:0000313" key="4">
    <source>
        <dbReference type="EMBL" id="MDB8738988.1"/>
    </source>
</evidence>
<keyword evidence="1" id="KW-0472">Membrane</keyword>
<evidence type="ECO:0000313" key="9">
    <source>
        <dbReference type="EMBL" id="RHJ12579.1"/>
    </source>
</evidence>
<name>A0A2N5PH11_MEDGN</name>
<evidence type="ECO:0000256" key="1">
    <source>
        <dbReference type="SAM" id="Phobius"/>
    </source>
</evidence>
<dbReference type="Proteomes" id="UP000283992">
    <property type="component" value="Unassembled WGS sequence"/>
</dbReference>
<reference evidence="10 11" key="1">
    <citation type="submission" date="2018-08" db="EMBL/GenBank/DDBJ databases">
        <title>A genome reference for cultivated species of the human gut microbiota.</title>
        <authorList>
            <person name="Zou Y."/>
            <person name="Xue W."/>
            <person name="Luo G."/>
        </authorList>
    </citation>
    <scope>NUCLEOTIDE SEQUENCE [LARGE SCALE GENOMIC DNA]</scope>
    <source>
        <strain evidence="7 10">AF19-16AC</strain>
        <strain evidence="9 11">AM12-54</strain>
        <strain evidence="8 12">AM22-7AC</strain>
    </source>
</reference>
<dbReference type="Proteomes" id="UP000283834">
    <property type="component" value="Unassembled WGS sequence"/>
</dbReference>
<dbReference type="Proteomes" id="UP001296643">
    <property type="component" value="Unassembled WGS sequence"/>
</dbReference>
<evidence type="ECO:0000313" key="5">
    <source>
        <dbReference type="EMBL" id="MDE1204912.1"/>
    </source>
</evidence>
<accession>A0A2N5PH11</accession>
<dbReference type="AlphaFoldDB" id="A0A2N5PH11"/>
<dbReference type="EMBL" id="JAQMLR010000008">
    <property type="protein sequence ID" value="MDB8738988.1"/>
    <property type="molecule type" value="Genomic_DNA"/>
</dbReference>
<feature type="transmembrane region" description="Helical" evidence="1">
    <location>
        <begin position="187"/>
        <end position="208"/>
    </location>
</feature>
<dbReference type="EMBL" id="JAJBOM010000024">
    <property type="protein sequence ID" value="MCB5620335.1"/>
    <property type="molecule type" value="Genomic_DNA"/>
</dbReference>
<reference evidence="4" key="6">
    <citation type="submission" date="2023-01" db="EMBL/GenBank/DDBJ databases">
        <title>Human gut microbiome strain richness.</title>
        <authorList>
            <person name="Chen-Liaw A."/>
        </authorList>
    </citation>
    <scope>NUCLEOTIDE SEQUENCE</scope>
    <source>
        <strain evidence="4">1001217st1_A9_1001217B_191108</strain>
    </source>
</reference>
<dbReference type="EMBL" id="QRIA01000008">
    <property type="protein sequence ID" value="RHG19319.1"/>
    <property type="molecule type" value="Genomic_DNA"/>
</dbReference>
<dbReference type="Proteomes" id="UP001297422">
    <property type="component" value="Unassembled WGS sequence"/>
</dbReference>
<dbReference type="EMBL" id="JAPZEG010000026">
    <property type="protein sequence ID" value="MDE1204912.1"/>
    <property type="molecule type" value="Genomic_DNA"/>
</dbReference>
<dbReference type="RefSeq" id="WP_101874934.1">
    <property type="nucleotide sequence ID" value="NZ_CAXSNP010000022.1"/>
</dbReference>
<protein>
    <recommendedName>
        <fullName evidence="14">ABC-2 family transporter protein</fullName>
    </recommendedName>
</protein>
<keyword evidence="1" id="KW-0812">Transmembrane</keyword>
<feature type="transmembrane region" description="Helical" evidence="1">
    <location>
        <begin position="92"/>
        <end position="121"/>
    </location>
</feature>
<feature type="transmembrane region" description="Helical" evidence="1">
    <location>
        <begin position="21"/>
        <end position="42"/>
    </location>
</feature>
<evidence type="ECO:0000313" key="11">
    <source>
        <dbReference type="Proteomes" id="UP000283992"/>
    </source>
</evidence>
<evidence type="ECO:0008006" key="14">
    <source>
        <dbReference type="Google" id="ProtNLM"/>
    </source>
</evidence>
<dbReference type="EMBL" id="JAJBNC010000014">
    <property type="protein sequence ID" value="MCB5494083.1"/>
    <property type="molecule type" value="Genomic_DNA"/>
</dbReference>
<reference evidence="6" key="2">
    <citation type="journal article" date="2020" name="Cell Host Microbe">
        <title>Functional and Genomic Variation between Human-Derived Isolates of Lachnospiraceae Reveals Inter- and Intra-Species Diversity.</title>
        <authorList>
            <person name="Sorbara M.T."/>
            <person name="Littmann E.R."/>
            <person name="Fontana E."/>
            <person name="Moody T.U."/>
            <person name="Kohout C.E."/>
            <person name="Gjonbalaj M."/>
            <person name="Eaton V."/>
            <person name="Seok R."/>
            <person name="Leiner I.M."/>
            <person name="Pamer E.G."/>
        </authorList>
    </citation>
    <scope>NUCLEOTIDE SEQUENCE</scope>
    <source>
        <strain evidence="6">MSK.22.53</strain>
    </source>
</reference>
<evidence type="ECO:0000313" key="3">
    <source>
        <dbReference type="EMBL" id="MCB5620335.1"/>
    </source>
</evidence>
<comment type="caution">
    <text evidence="3">The sequence shown here is derived from an EMBL/GenBank/DDBJ whole genome shotgun (WGS) entry which is preliminary data.</text>
</comment>
<dbReference type="Proteomes" id="UP001297370">
    <property type="component" value="Unassembled WGS sequence"/>
</dbReference>
<dbReference type="EMBL" id="QRLN01000008">
    <property type="protein sequence ID" value="RHJ12579.1"/>
    <property type="molecule type" value="Genomic_DNA"/>
</dbReference>
<feature type="transmembrane region" description="Helical" evidence="1">
    <location>
        <begin position="233"/>
        <end position="251"/>
    </location>
</feature>
<evidence type="ECO:0000313" key="13">
    <source>
        <dbReference type="Proteomes" id="UP001297370"/>
    </source>
</evidence>
<proteinExistence type="predicted"/>
<dbReference type="Proteomes" id="UP000285697">
    <property type="component" value="Unassembled WGS sequence"/>
</dbReference>
<dbReference type="Proteomes" id="UP001211731">
    <property type="component" value="Unassembled WGS sequence"/>
</dbReference>
<reference evidence="3" key="4">
    <citation type="submission" date="2021-10" db="EMBL/GenBank/DDBJ databases">
        <title>Collection of gut derived symbiotic bacterial strains cultured from healthy donors.</title>
        <authorList>
            <person name="Lin H."/>
            <person name="Littmann E."/>
            <person name="Claire K."/>
            <person name="Pamer E."/>
        </authorList>
    </citation>
    <scope>NUCLEOTIDE SEQUENCE</scope>
    <source>
        <strain evidence="3">MSK.23.18</strain>
        <strain evidence="2">MSK.23.4</strain>
    </source>
</reference>
<dbReference type="EMBL" id="JAAIRM010000032">
    <property type="protein sequence ID" value="NSI20506.1"/>
    <property type="molecule type" value="Genomic_DNA"/>
</dbReference>
<sequence length="263" mass="29996">MKNFFKYARVDFYRAICSRRFIIGVVGVFLCMCLGMCVDGGYNISVLYVFDAVTYGIPFLLVTIFSAFPYAISIQDDEKNGYMYLLISRGNIISYTFSKCCVISISSILTIVLGVLCFVVMCKMGLPWIADNDTTFEILSQYGGLRFFLINQKFILYYILYALQYGILTALLSMLSTLISLFVSDQFLIFTIPIISFYIVSFFVNQIFRNNTADLYNIFNASVNIWNDDMKSYFYAISIGAVGFAILTILISSRILRKVKKND</sequence>
<keyword evidence="1" id="KW-1133">Transmembrane helix</keyword>
<evidence type="ECO:0000313" key="7">
    <source>
        <dbReference type="EMBL" id="RGT34766.1"/>
    </source>
</evidence>
<reference evidence="5" key="5">
    <citation type="submission" date="2022-12" db="EMBL/GenBank/DDBJ databases">
        <title>Genome of R. gnavus strain RSHDN_120.</title>
        <authorList>
            <person name="Abdugheni R."/>
        </authorList>
    </citation>
    <scope>NUCLEOTIDE SEQUENCE</scope>
    <source>
        <strain evidence="5">RSHDN_120</strain>
    </source>
</reference>
<evidence type="ECO:0000313" key="10">
    <source>
        <dbReference type="Proteomes" id="UP000283834"/>
    </source>
</evidence>
<reference evidence="6" key="3">
    <citation type="submission" date="2020-02" db="EMBL/GenBank/DDBJ databases">
        <authorList>
            <person name="Littmann E."/>
            <person name="Sorbara M."/>
        </authorList>
    </citation>
    <scope>NUCLEOTIDE SEQUENCE</scope>
    <source>
        <strain evidence="6">MSK.22.53</strain>
    </source>
</reference>
<organism evidence="3 13">
    <name type="scientific">Mediterraneibacter gnavus</name>
    <name type="common">Ruminococcus gnavus</name>
    <dbReference type="NCBI Taxonomy" id="33038"/>
    <lineage>
        <taxon>Bacteria</taxon>
        <taxon>Bacillati</taxon>
        <taxon>Bacillota</taxon>
        <taxon>Clostridia</taxon>
        <taxon>Lachnospirales</taxon>
        <taxon>Lachnospiraceae</taxon>
        <taxon>Mediterraneibacter</taxon>
    </lineage>
</organism>
<evidence type="ECO:0000313" key="6">
    <source>
        <dbReference type="EMBL" id="NSI20506.1"/>
    </source>
</evidence>
<feature type="transmembrane region" description="Helical" evidence="1">
    <location>
        <begin position="48"/>
        <end position="72"/>
    </location>
</feature>
<gene>
    <name evidence="9" type="ORF">DW142_07505</name>
    <name evidence="8" type="ORF">DW270_08320</name>
    <name evidence="7" type="ORF">DWX36_17060</name>
    <name evidence="6" type="ORF">G4958_14395</name>
    <name evidence="3" type="ORF">LIQ08_14420</name>
    <name evidence="2" type="ORF">LIQ10_10100</name>
    <name evidence="5" type="ORF">O4N78_15330</name>
    <name evidence="4" type="ORF">PNU63_09435</name>
</gene>
<evidence type="ECO:0000313" key="2">
    <source>
        <dbReference type="EMBL" id="MCB5494083.1"/>
    </source>
</evidence>
<dbReference type="EMBL" id="QRWQ01000038">
    <property type="protein sequence ID" value="RGT34766.1"/>
    <property type="molecule type" value="Genomic_DNA"/>
</dbReference>
<evidence type="ECO:0000313" key="12">
    <source>
        <dbReference type="Proteomes" id="UP000285697"/>
    </source>
</evidence>
<evidence type="ECO:0000313" key="8">
    <source>
        <dbReference type="EMBL" id="RHG19319.1"/>
    </source>
</evidence>
<dbReference type="Proteomes" id="UP001149331">
    <property type="component" value="Unassembled WGS sequence"/>
</dbReference>